<dbReference type="GO" id="GO:0005886">
    <property type="term" value="C:plasma membrane"/>
    <property type="evidence" value="ECO:0007669"/>
    <property type="project" value="UniProtKB-SubCell"/>
</dbReference>
<evidence type="ECO:0000256" key="3">
    <source>
        <dbReference type="ARBA" id="ARBA00022475"/>
    </source>
</evidence>
<keyword evidence="6 7" id="KW-0472">Membrane</keyword>
<name>A0A1T4M7D3_PORCN</name>
<dbReference type="Pfam" id="PF02417">
    <property type="entry name" value="Chromate_transp"/>
    <property type="match status" value="1"/>
</dbReference>
<feature type="transmembrane region" description="Helical" evidence="7">
    <location>
        <begin position="52"/>
        <end position="74"/>
    </location>
</feature>
<sequence length="191" mass="21651">MDSTLDRHQLWQLFKTFSLIGSFTFGGGHAMLQLIREEIVSKHKWMTDEEFIDLFAVAQSLPGVFAVNISIFVGYRLQGFWGACVCALGTTLPSMLIILIIAMYLTQFRENPYVEKVFKGIRPAVVALIAAPVVSTWKTMKLGWKKVWIPALSAILIWHWGINPVTIIIIAGLLGWLYVTFIKKQITHQNK</sequence>
<evidence type="ECO:0000256" key="6">
    <source>
        <dbReference type="ARBA" id="ARBA00023136"/>
    </source>
</evidence>
<dbReference type="RefSeq" id="WP_078735813.1">
    <property type="nucleotide sequence ID" value="NZ_FUWL01000011.1"/>
</dbReference>
<feature type="transmembrane region" description="Helical" evidence="7">
    <location>
        <begin position="157"/>
        <end position="181"/>
    </location>
</feature>
<proteinExistence type="inferred from homology"/>
<dbReference type="InterPro" id="IPR003370">
    <property type="entry name" value="Chromate_transpt"/>
</dbReference>
<comment type="similarity">
    <text evidence="2">Belongs to the chromate ion transporter (CHR) (TC 2.A.51) family.</text>
</comment>
<evidence type="ECO:0000256" key="2">
    <source>
        <dbReference type="ARBA" id="ARBA00005262"/>
    </source>
</evidence>
<keyword evidence="3" id="KW-1003">Cell membrane</keyword>
<dbReference type="PANTHER" id="PTHR43663">
    <property type="entry name" value="CHROMATE TRANSPORT PROTEIN-RELATED"/>
    <property type="match status" value="1"/>
</dbReference>
<reference evidence="8 9" key="1">
    <citation type="submission" date="2017-02" db="EMBL/GenBank/DDBJ databases">
        <authorList>
            <person name="Peterson S.W."/>
        </authorList>
    </citation>
    <scope>NUCLEOTIDE SEQUENCE [LARGE SCALE GENOMIC DNA]</scope>
    <source>
        <strain evidence="8 9">ATCC 700135</strain>
    </source>
</reference>
<comment type="subcellular location">
    <subcellularLocation>
        <location evidence="1">Cell membrane</location>
        <topology evidence="1">Multi-pass membrane protein</topology>
    </subcellularLocation>
</comment>
<dbReference type="GO" id="GO:0015109">
    <property type="term" value="F:chromate transmembrane transporter activity"/>
    <property type="evidence" value="ECO:0007669"/>
    <property type="project" value="InterPro"/>
</dbReference>
<evidence type="ECO:0000313" key="9">
    <source>
        <dbReference type="Proteomes" id="UP000189956"/>
    </source>
</evidence>
<evidence type="ECO:0000313" key="8">
    <source>
        <dbReference type="EMBL" id="SJZ62767.1"/>
    </source>
</evidence>
<evidence type="ECO:0000256" key="4">
    <source>
        <dbReference type="ARBA" id="ARBA00022692"/>
    </source>
</evidence>
<dbReference type="PANTHER" id="PTHR43663:SF2">
    <property type="entry name" value="CHROMATE TRANSPORT PROTEIN-RELATED"/>
    <property type="match status" value="1"/>
</dbReference>
<feature type="transmembrane region" description="Helical" evidence="7">
    <location>
        <begin position="80"/>
        <end position="105"/>
    </location>
</feature>
<gene>
    <name evidence="8" type="ORF">SAMN02745205_01404</name>
</gene>
<organism evidence="8 9">
    <name type="scientific">Porphyromonas cangingivalis</name>
    <dbReference type="NCBI Taxonomy" id="36874"/>
    <lineage>
        <taxon>Bacteria</taxon>
        <taxon>Pseudomonadati</taxon>
        <taxon>Bacteroidota</taxon>
        <taxon>Bacteroidia</taxon>
        <taxon>Bacteroidales</taxon>
        <taxon>Porphyromonadaceae</taxon>
        <taxon>Porphyromonas</taxon>
    </lineage>
</organism>
<keyword evidence="5 7" id="KW-1133">Transmembrane helix</keyword>
<dbReference type="AlphaFoldDB" id="A0A1T4M7D3"/>
<accession>A0A1T4M7D3</accession>
<evidence type="ECO:0000256" key="5">
    <source>
        <dbReference type="ARBA" id="ARBA00022989"/>
    </source>
</evidence>
<evidence type="ECO:0000256" key="7">
    <source>
        <dbReference type="SAM" id="Phobius"/>
    </source>
</evidence>
<keyword evidence="4 7" id="KW-0812">Transmembrane</keyword>
<dbReference type="Proteomes" id="UP000189956">
    <property type="component" value="Unassembled WGS sequence"/>
</dbReference>
<evidence type="ECO:0000256" key="1">
    <source>
        <dbReference type="ARBA" id="ARBA00004651"/>
    </source>
</evidence>
<dbReference type="InterPro" id="IPR052518">
    <property type="entry name" value="CHR_Transporter"/>
</dbReference>
<dbReference type="EMBL" id="FUWL01000011">
    <property type="protein sequence ID" value="SJZ62767.1"/>
    <property type="molecule type" value="Genomic_DNA"/>
</dbReference>
<protein>
    <submittedName>
        <fullName evidence="8">Chromate transporter</fullName>
    </submittedName>
</protein>
<feature type="transmembrane region" description="Helical" evidence="7">
    <location>
        <begin position="12"/>
        <end position="32"/>
    </location>
</feature>